<feature type="compositionally biased region" description="Basic and acidic residues" evidence="1">
    <location>
        <begin position="62"/>
        <end position="74"/>
    </location>
</feature>
<accession>A0A7J7RUS3</accession>
<proteinExistence type="predicted"/>
<gene>
    <name evidence="2" type="ORF">mMyoMyo1_010147</name>
</gene>
<dbReference type="AlphaFoldDB" id="A0A7J7RUS3"/>
<comment type="caution">
    <text evidence="2">The sequence shown here is derived from an EMBL/GenBank/DDBJ whole genome shotgun (WGS) entry which is preliminary data.</text>
</comment>
<evidence type="ECO:0000313" key="2">
    <source>
        <dbReference type="EMBL" id="KAF6279888.1"/>
    </source>
</evidence>
<evidence type="ECO:0000313" key="3">
    <source>
        <dbReference type="Proteomes" id="UP000527355"/>
    </source>
</evidence>
<sequence>MFPFGEGAAGVSNLFHRPRATAHAPPPFGRGWGAASLLCVPPPIGYVPPGSGRRRQGPAKRPCWEGDCRAEKSPGKVAASQRRAPRIPGMRGRRRDTRLLAGLVVKTKREETLGPKLKASGLGDECSSRVRFRYVGRTPPRANSQSF</sequence>
<feature type="region of interest" description="Disordered" evidence="1">
    <location>
        <begin position="47"/>
        <end position="95"/>
    </location>
</feature>
<dbReference type="EMBL" id="JABWUV010000021">
    <property type="protein sequence ID" value="KAF6279888.1"/>
    <property type="molecule type" value="Genomic_DNA"/>
</dbReference>
<protein>
    <submittedName>
        <fullName evidence="2">Uncharacterized protein</fullName>
    </submittedName>
</protein>
<keyword evidence="3" id="KW-1185">Reference proteome</keyword>
<dbReference type="Proteomes" id="UP000527355">
    <property type="component" value="Unassembled WGS sequence"/>
</dbReference>
<evidence type="ECO:0000256" key="1">
    <source>
        <dbReference type="SAM" id="MobiDB-lite"/>
    </source>
</evidence>
<name>A0A7J7RUS3_MYOMY</name>
<organism evidence="2 3">
    <name type="scientific">Myotis myotis</name>
    <name type="common">Greater mouse-eared bat</name>
    <name type="synonym">Vespertilio myotis</name>
    <dbReference type="NCBI Taxonomy" id="51298"/>
    <lineage>
        <taxon>Eukaryota</taxon>
        <taxon>Metazoa</taxon>
        <taxon>Chordata</taxon>
        <taxon>Craniata</taxon>
        <taxon>Vertebrata</taxon>
        <taxon>Euteleostomi</taxon>
        <taxon>Mammalia</taxon>
        <taxon>Eutheria</taxon>
        <taxon>Laurasiatheria</taxon>
        <taxon>Chiroptera</taxon>
        <taxon>Yangochiroptera</taxon>
        <taxon>Vespertilionidae</taxon>
        <taxon>Myotis</taxon>
    </lineage>
</organism>
<reference evidence="2 3" key="1">
    <citation type="journal article" date="2020" name="Nature">
        <title>Six reference-quality genomes reveal evolution of bat adaptations.</title>
        <authorList>
            <person name="Jebb D."/>
            <person name="Huang Z."/>
            <person name="Pippel M."/>
            <person name="Hughes G.M."/>
            <person name="Lavrichenko K."/>
            <person name="Devanna P."/>
            <person name="Winkler S."/>
            <person name="Jermiin L.S."/>
            <person name="Skirmuntt E.C."/>
            <person name="Katzourakis A."/>
            <person name="Burkitt-Gray L."/>
            <person name="Ray D.A."/>
            <person name="Sullivan K.A.M."/>
            <person name="Roscito J.G."/>
            <person name="Kirilenko B.M."/>
            <person name="Davalos L.M."/>
            <person name="Corthals A.P."/>
            <person name="Power M.L."/>
            <person name="Jones G."/>
            <person name="Ransome R.D."/>
            <person name="Dechmann D.K.N."/>
            <person name="Locatelli A.G."/>
            <person name="Puechmaille S.J."/>
            <person name="Fedrigo O."/>
            <person name="Jarvis E.D."/>
            <person name="Hiller M."/>
            <person name="Vernes S.C."/>
            <person name="Myers E.W."/>
            <person name="Teeling E.C."/>
        </authorList>
    </citation>
    <scope>NUCLEOTIDE SEQUENCE [LARGE SCALE GENOMIC DNA]</scope>
    <source>
        <strain evidence="2">MMyoMyo1</strain>
        <tissue evidence="2">Flight muscle</tissue>
    </source>
</reference>